<dbReference type="RefSeq" id="WP_073390073.1">
    <property type="nucleotide sequence ID" value="NZ_FQXK01000045.1"/>
</dbReference>
<evidence type="ECO:0000313" key="2">
    <source>
        <dbReference type="Proteomes" id="UP000184278"/>
    </source>
</evidence>
<organism evidence="1 2">
    <name type="scientific">Butyrivibrio fibrisolvens DSM 3071</name>
    <dbReference type="NCBI Taxonomy" id="1121131"/>
    <lineage>
        <taxon>Bacteria</taxon>
        <taxon>Bacillati</taxon>
        <taxon>Bacillota</taxon>
        <taxon>Clostridia</taxon>
        <taxon>Lachnospirales</taxon>
        <taxon>Lachnospiraceae</taxon>
        <taxon>Butyrivibrio</taxon>
    </lineage>
</organism>
<keyword evidence="2" id="KW-1185">Reference proteome</keyword>
<proteinExistence type="predicted"/>
<accession>A0A1M6ESN9</accession>
<dbReference type="AlphaFoldDB" id="A0A1M6ESN9"/>
<protein>
    <submittedName>
        <fullName evidence="1">Uncharacterized protein</fullName>
    </submittedName>
</protein>
<dbReference type="EMBL" id="FQXK01000045">
    <property type="protein sequence ID" value="SHI88487.1"/>
    <property type="molecule type" value="Genomic_DNA"/>
</dbReference>
<gene>
    <name evidence="1" type="ORF">SAMN02745229_03781</name>
</gene>
<dbReference type="Proteomes" id="UP000184278">
    <property type="component" value="Unassembled WGS sequence"/>
</dbReference>
<dbReference type="STRING" id="1121131.SAMN02745229_03781"/>
<dbReference type="GeneID" id="89511358"/>
<name>A0A1M6ESN9_BUTFI</name>
<evidence type="ECO:0000313" key="1">
    <source>
        <dbReference type="EMBL" id="SHI88487.1"/>
    </source>
</evidence>
<sequence>MSPEEYSEHETIKRMLKQIIDNNCQLTEEQKFIAKQNVDIASQQADWLIEILRACGYLK</sequence>
<reference evidence="2" key="1">
    <citation type="submission" date="2016-11" db="EMBL/GenBank/DDBJ databases">
        <authorList>
            <person name="Varghese N."/>
            <person name="Submissions S."/>
        </authorList>
    </citation>
    <scope>NUCLEOTIDE SEQUENCE [LARGE SCALE GENOMIC DNA]</scope>
    <source>
        <strain evidence="2">DSM 3071</strain>
    </source>
</reference>